<dbReference type="EMBL" id="BAABAH010000014">
    <property type="protein sequence ID" value="GAA3829102.1"/>
    <property type="molecule type" value="Genomic_DNA"/>
</dbReference>
<organism evidence="3 4">
    <name type="scientific">Nocardioides panacisoli</name>
    <dbReference type="NCBI Taxonomy" id="627624"/>
    <lineage>
        <taxon>Bacteria</taxon>
        <taxon>Bacillati</taxon>
        <taxon>Actinomycetota</taxon>
        <taxon>Actinomycetes</taxon>
        <taxon>Propionibacteriales</taxon>
        <taxon>Nocardioidaceae</taxon>
        <taxon>Nocardioides</taxon>
    </lineage>
</organism>
<gene>
    <name evidence="3" type="ORF">GCM10022242_33090</name>
</gene>
<evidence type="ECO:0000313" key="3">
    <source>
        <dbReference type="EMBL" id="GAA3829102.1"/>
    </source>
</evidence>
<feature type="transmembrane region" description="Helical" evidence="2">
    <location>
        <begin position="98"/>
        <end position="119"/>
    </location>
</feature>
<protein>
    <submittedName>
        <fullName evidence="3">Uncharacterized protein</fullName>
    </submittedName>
</protein>
<dbReference type="Proteomes" id="UP001501821">
    <property type="component" value="Unassembled WGS sequence"/>
</dbReference>
<keyword evidence="2" id="KW-0472">Membrane</keyword>
<evidence type="ECO:0000256" key="1">
    <source>
        <dbReference type="SAM" id="MobiDB-lite"/>
    </source>
</evidence>
<evidence type="ECO:0000256" key="2">
    <source>
        <dbReference type="SAM" id="Phobius"/>
    </source>
</evidence>
<reference evidence="4" key="1">
    <citation type="journal article" date="2019" name="Int. J. Syst. Evol. Microbiol.">
        <title>The Global Catalogue of Microorganisms (GCM) 10K type strain sequencing project: providing services to taxonomists for standard genome sequencing and annotation.</title>
        <authorList>
            <consortium name="The Broad Institute Genomics Platform"/>
            <consortium name="The Broad Institute Genome Sequencing Center for Infectious Disease"/>
            <person name="Wu L."/>
            <person name="Ma J."/>
        </authorList>
    </citation>
    <scope>NUCLEOTIDE SEQUENCE [LARGE SCALE GENOMIC DNA]</scope>
    <source>
        <strain evidence="4">JCM 16953</strain>
    </source>
</reference>
<feature type="transmembrane region" description="Helical" evidence="2">
    <location>
        <begin position="60"/>
        <end position="86"/>
    </location>
</feature>
<proteinExistence type="predicted"/>
<sequence>MLWSGQPAGRPTSAQVSEWYQAHPERVLVGDVLWVLACIVIACAYVRAGRTVRRAGRRPFVAAGVGAATALAASAAVAATLALGASDDAASWWTREGQAYRIGLLLAAASMIVLACAVGRSRRWSAAAATVVAVLLVLPATSMAGLVALVVLLAGEGRAPAGATTNRPTPSPFGMSDVEK</sequence>
<keyword evidence="2" id="KW-0812">Transmembrane</keyword>
<feature type="transmembrane region" description="Helical" evidence="2">
    <location>
        <begin position="131"/>
        <end position="154"/>
    </location>
</feature>
<feature type="region of interest" description="Disordered" evidence="1">
    <location>
        <begin position="161"/>
        <end position="180"/>
    </location>
</feature>
<evidence type="ECO:0000313" key="4">
    <source>
        <dbReference type="Proteomes" id="UP001501821"/>
    </source>
</evidence>
<comment type="caution">
    <text evidence="3">The sequence shown here is derived from an EMBL/GenBank/DDBJ whole genome shotgun (WGS) entry which is preliminary data.</text>
</comment>
<name>A0ABP7IWZ6_9ACTN</name>
<feature type="transmembrane region" description="Helical" evidence="2">
    <location>
        <begin position="27"/>
        <end position="48"/>
    </location>
</feature>
<accession>A0ABP7IWZ6</accession>
<keyword evidence="4" id="KW-1185">Reference proteome</keyword>
<keyword evidence="2" id="KW-1133">Transmembrane helix</keyword>